<evidence type="ECO:0000256" key="12">
    <source>
        <dbReference type="ARBA" id="ARBA00023122"/>
    </source>
</evidence>
<evidence type="ECO:0000256" key="14">
    <source>
        <dbReference type="PIRNR" id="PIRNR006404"/>
    </source>
</evidence>
<keyword evidence="6 14" id="KW-0479">Metal-binding</keyword>
<protein>
    <recommendedName>
        <fullName evidence="14">Zinc metalloprotease</fullName>
    </recommendedName>
</protein>
<dbReference type="GO" id="GO:0008237">
    <property type="term" value="F:metallopeptidase activity"/>
    <property type="evidence" value="ECO:0007669"/>
    <property type="project" value="UniProtKB-UniRule"/>
</dbReference>
<keyword evidence="4 14" id="KW-0645">Protease</keyword>
<feature type="binding site" evidence="16">
    <location>
        <position position="63"/>
    </location>
    <ligand>
        <name>Zn(2+)</name>
        <dbReference type="ChEBI" id="CHEBI:29105"/>
        <note>catalytic</note>
    </ligand>
</feature>
<evidence type="ECO:0000256" key="3">
    <source>
        <dbReference type="ARBA" id="ARBA00022475"/>
    </source>
</evidence>
<dbReference type="EMBL" id="VBPB01000071">
    <property type="protein sequence ID" value="TMQ73365.1"/>
    <property type="molecule type" value="Genomic_DNA"/>
</dbReference>
<keyword evidence="3 14" id="KW-1003">Cell membrane</keyword>
<dbReference type="Pfam" id="PF02163">
    <property type="entry name" value="Peptidase_M50"/>
    <property type="match status" value="2"/>
</dbReference>
<evidence type="ECO:0000256" key="18">
    <source>
        <dbReference type="SAM" id="MobiDB-lite"/>
    </source>
</evidence>
<comment type="caution">
    <text evidence="20">The sequence shown here is derived from an EMBL/GenBank/DDBJ whole genome shotgun (WGS) entry which is preliminary data.</text>
</comment>
<feature type="transmembrane region" description="Helical" evidence="14">
    <location>
        <begin position="12"/>
        <end position="30"/>
    </location>
</feature>
<reference evidence="20 21" key="1">
    <citation type="journal article" date="2019" name="Nat. Microbiol.">
        <title>Mediterranean grassland soil C-N compound turnover is dependent on rainfall and depth, and is mediated by genomically divergent microorganisms.</title>
        <authorList>
            <person name="Diamond S."/>
            <person name="Andeer P.F."/>
            <person name="Li Z."/>
            <person name="Crits-Christoph A."/>
            <person name="Burstein D."/>
            <person name="Anantharaman K."/>
            <person name="Lane K.R."/>
            <person name="Thomas B.C."/>
            <person name="Pan C."/>
            <person name="Northen T.R."/>
            <person name="Banfield J.F."/>
        </authorList>
    </citation>
    <scope>NUCLEOTIDE SEQUENCE [LARGE SCALE GENOMIC DNA]</scope>
    <source>
        <strain evidence="20">WS_11</strain>
    </source>
</reference>
<dbReference type="GO" id="GO:0006508">
    <property type="term" value="P:proteolysis"/>
    <property type="evidence" value="ECO:0007669"/>
    <property type="project" value="UniProtKB-KW"/>
</dbReference>
<dbReference type="PIRSF" id="PIRSF006404">
    <property type="entry name" value="UCP006404_Pept_M50_CBS"/>
    <property type="match status" value="1"/>
</dbReference>
<evidence type="ECO:0000256" key="17">
    <source>
        <dbReference type="PROSITE-ProRule" id="PRU00703"/>
    </source>
</evidence>
<evidence type="ECO:0000256" key="6">
    <source>
        <dbReference type="ARBA" id="ARBA00022723"/>
    </source>
</evidence>
<evidence type="ECO:0000256" key="1">
    <source>
        <dbReference type="ARBA" id="ARBA00004651"/>
    </source>
</evidence>
<feature type="region of interest" description="Disordered" evidence="18">
    <location>
        <begin position="360"/>
        <end position="390"/>
    </location>
</feature>
<keyword evidence="7" id="KW-0677">Repeat</keyword>
<proteinExistence type="inferred from homology"/>
<evidence type="ECO:0000256" key="15">
    <source>
        <dbReference type="PIRSR" id="PIRSR006404-1"/>
    </source>
</evidence>
<sequence length="390" mass="40578">MRWSFRIGSIAGIRVELHVTFLLFVGWIVVTQGLFSGRPGNALASLALILMVFGCVLLHELGHALAARRYGIRTRDIILLPIGGLARLERMPDKPAQEIVVALAGPAVNVAIAAVLGVVLGRLGRLGGPFTDTLLGGGLAESLLAINLVMLAFNLIPAFPMDGGRVLRALLAMKLSYVQATRIAARIGQGFALVFGVVGLFYNANLLLVGLLIFLAAGEEHAIVRTRASLTGLPVRAAMITQFDALDAHDPLQRAVDLLMTGSQQDFPVLAGEVPVGLLTRAELLVALQRLGPAGRVGEAIAPHGEVADAAEPLEHVLQRMRVRRRPALPVLSGGRLVGMVTLENVSELLLIQQALRRPPGGAPGSASGGATGGASSGASGGATGGVALL</sequence>
<evidence type="ECO:0000259" key="19">
    <source>
        <dbReference type="PROSITE" id="PS51371"/>
    </source>
</evidence>
<evidence type="ECO:0000256" key="8">
    <source>
        <dbReference type="ARBA" id="ARBA00022801"/>
    </source>
</evidence>
<feature type="transmembrane region" description="Helical" evidence="14">
    <location>
        <begin position="139"/>
        <end position="159"/>
    </location>
</feature>
<evidence type="ECO:0000313" key="20">
    <source>
        <dbReference type="EMBL" id="TMQ73365.1"/>
    </source>
</evidence>
<evidence type="ECO:0000256" key="9">
    <source>
        <dbReference type="ARBA" id="ARBA00022833"/>
    </source>
</evidence>
<comment type="subcellular location">
    <subcellularLocation>
        <location evidence="1 14">Cell membrane</location>
        <topology evidence="1 14">Multi-pass membrane protein</topology>
    </subcellularLocation>
</comment>
<accession>A0A538UBS8</accession>
<evidence type="ECO:0000256" key="16">
    <source>
        <dbReference type="PIRSR" id="PIRSR006404-2"/>
    </source>
</evidence>
<dbReference type="SUPFAM" id="SSF54631">
    <property type="entry name" value="CBS-domain pair"/>
    <property type="match status" value="1"/>
</dbReference>
<evidence type="ECO:0000256" key="2">
    <source>
        <dbReference type="ARBA" id="ARBA00007931"/>
    </source>
</evidence>
<dbReference type="InterPro" id="IPR016483">
    <property type="entry name" value="UCP006404_Pept_M50_CBS"/>
</dbReference>
<dbReference type="GO" id="GO:0046872">
    <property type="term" value="F:metal ion binding"/>
    <property type="evidence" value="ECO:0007669"/>
    <property type="project" value="UniProtKB-UniRule"/>
</dbReference>
<feature type="compositionally biased region" description="Gly residues" evidence="18">
    <location>
        <begin position="363"/>
        <end position="390"/>
    </location>
</feature>
<dbReference type="Gene3D" id="3.10.580.10">
    <property type="entry name" value="CBS-domain"/>
    <property type="match status" value="1"/>
</dbReference>
<evidence type="ECO:0000313" key="21">
    <source>
        <dbReference type="Proteomes" id="UP000319771"/>
    </source>
</evidence>
<dbReference type="PROSITE" id="PS51371">
    <property type="entry name" value="CBS"/>
    <property type="match status" value="1"/>
</dbReference>
<dbReference type="InterPro" id="IPR000644">
    <property type="entry name" value="CBS_dom"/>
</dbReference>
<keyword evidence="9 14" id="KW-0862">Zinc</keyword>
<dbReference type="PANTHER" id="PTHR39188:SF3">
    <property type="entry name" value="STAGE IV SPORULATION PROTEIN FB"/>
    <property type="match status" value="1"/>
</dbReference>
<feature type="transmembrane region" description="Helical" evidence="14">
    <location>
        <begin position="42"/>
        <end position="66"/>
    </location>
</feature>
<evidence type="ECO:0000256" key="13">
    <source>
        <dbReference type="ARBA" id="ARBA00023136"/>
    </source>
</evidence>
<keyword evidence="10 14" id="KW-1133">Transmembrane helix</keyword>
<dbReference type="Proteomes" id="UP000319771">
    <property type="component" value="Unassembled WGS sequence"/>
</dbReference>
<dbReference type="InterPro" id="IPR008915">
    <property type="entry name" value="Peptidase_M50"/>
</dbReference>
<keyword evidence="5 14" id="KW-0812">Transmembrane</keyword>
<feature type="transmembrane region" description="Helical" evidence="14">
    <location>
        <begin position="99"/>
        <end position="119"/>
    </location>
</feature>
<keyword evidence="8 14" id="KW-0378">Hydrolase</keyword>
<keyword evidence="12 17" id="KW-0129">CBS domain</keyword>
<comment type="cofactor">
    <cofactor evidence="14 16">
        <name>Zn(2+)</name>
        <dbReference type="ChEBI" id="CHEBI:29105"/>
    </cofactor>
    <text evidence="14 16">Binds 1 zinc ion per subunit.</text>
</comment>
<feature type="binding site" evidence="16">
    <location>
        <position position="59"/>
    </location>
    <ligand>
        <name>Zn(2+)</name>
        <dbReference type="ChEBI" id="CHEBI:29105"/>
        <note>catalytic</note>
    </ligand>
</feature>
<organism evidence="20 21">
    <name type="scientific">Eiseniibacteriota bacterium</name>
    <dbReference type="NCBI Taxonomy" id="2212470"/>
    <lineage>
        <taxon>Bacteria</taxon>
        <taxon>Candidatus Eiseniibacteriota</taxon>
    </lineage>
</organism>
<comment type="similarity">
    <text evidence="2 14">Belongs to the peptidase M50B family.</text>
</comment>
<evidence type="ECO:0000256" key="10">
    <source>
        <dbReference type="ARBA" id="ARBA00022989"/>
    </source>
</evidence>
<feature type="transmembrane region" description="Helical" evidence="14">
    <location>
        <begin position="191"/>
        <end position="217"/>
    </location>
</feature>
<evidence type="ECO:0000256" key="7">
    <source>
        <dbReference type="ARBA" id="ARBA00022737"/>
    </source>
</evidence>
<feature type="domain" description="CBS" evidence="19">
    <location>
        <begin position="301"/>
        <end position="356"/>
    </location>
</feature>
<dbReference type="GO" id="GO:0005886">
    <property type="term" value="C:plasma membrane"/>
    <property type="evidence" value="ECO:0007669"/>
    <property type="project" value="UniProtKB-SubCell"/>
</dbReference>
<dbReference type="PANTHER" id="PTHR39188">
    <property type="entry name" value="MEMBRANE-ASSOCIATED ZINC METALLOPROTEASE M50B"/>
    <property type="match status" value="1"/>
</dbReference>
<dbReference type="Pfam" id="PF00571">
    <property type="entry name" value="CBS"/>
    <property type="match status" value="1"/>
</dbReference>
<name>A0A538UBS8_UNCEI</name>
<feature type="binding site" evidence="16">
    <location>
        <position position="162"/>
    </location>
    <ligand>
        <name>Zn(2+)</name>
        <dbReference type="ChEBI" id="CHEBI:29105"/>
        <note>catalytic</note>
    </ligand>
</feature>
<keyword evidence="11 14" id="KW-0482">Metalloprotease</keyword>
<gene>
    <name evidence="20" type="ORF">E6K81_04855</name>
</gene>
<dbReference type="InterPro" id="IPR046342">
    <property type="entry name" value="CBS_dom_sf"/>
</dbReference>
<keyword evidence="13 14" id="KW-0472">Membrane</keyword>
<dbReference type="AlphaFoldDB" id="A0A538UBS8"/>
<feature type="active site" evidence="15">
    <location>
        <position position="60"/>
    </location>
</feature>
<evidence type="ECO:0000256" key="5">
    <source>
        <dbReference type="ARBA" id="ARBA00022692"/>
    </source>
</evidence>
<evidence type="ECO:0000256" key="11">
    <source>
        <dbReference type="ARBA" id="ARBA00023049"/>
    </source>
</evidence>
<evidence type="ECO:0000256" key="4">
    <source>
        <dbReference type="ARBA" id="ARBA00022670"/>
    </source>
</evidence>
<dbReference type="CDD" id="cd06164">
    <property type="entry name" value="S2P-M50_SpoIVFB_CBS"/>
    <property type="match status" value="1"/>
</dbReference>